<dbReference type="Gramene" id="XM_028376373.1">
    <property type="protein sequence ID" value="XP_028232174.1"/>
    <property type="gene ID" value="LOC114412465"/>
</dbReference>
<dbReference type="EMBL" id="KN667826">
    <property type="protein sequence ID" value="KHN06004.1"/>
    <property type="molecule type" value="Genomic_DNA"/>
</dbReference>
<dbReference type="EMBL" id="QZWG01000005">
    <property type="protein sequence ID" value="RZC11850.1"/>
    <property type="molecule type" value="Genomic_DNA"/>
</dbReference>
<sequence length="346" mass="38867">MPAVRYFSPEETIEQKLQIERRLGSVKTCKYFNLLERFLSFKISKREFDRICIATIGRENVPLHNHFLKSILRKACLSKTAGPRESKLESSWNVKTPNGCSNLQMLCKDFPQSPRKGRTPNLRDRKSRDRPCPFGPHGKNNSIGFEDSIPKIHEQQSIVNLQSAGSRLALSVEDGEEIDQDYEILNLFKKSPIQAPLAIPTYNRRPPQKHLSQGLSSGTVSDTCQSIAQLPDTCSLMKRLEQKLEIEGLKISTDAASLLNNALDVYLKRLIKPCLDLAASKLVNKFSGPIQPGLNELPMRRCVQKSIGSPSVSISDFRTAVELNPTILGEDWSLNLEKVCLHALED</sequence>
<dbReference type="GO" id="GO:0003713">
    <property type="term" value="F:transcription coactivator activity"/>
    <property type="evidence" value="ECO:0007669"/>
    <property type="project" value="TreeGrafter"/>
</dbReference>
<dbReference type="PANTHER" id="PTHR21277:SF29">
    <property type="entry name" value="TRANSCRIPTIONAL REGULATOR OF RNA POLII, SAGA, SUBUNIT"/>
    <property type="match status" value="1"/>
</dbReference>
<feature type="region of interest" description="Disordered" evidence="1">
    <location>
        <begin position="108"/>
        <end position="144"/>
    </location>
</feature>
<name>A0A0B2PER2_GLYSO</name>
<protein>
    <recommendedName>
        <fullName evidence="5">Transcriptional coactivator Hfi1/Transcriptional adapter 1</fullName>
    </recommendedName>
</protein>
<dbReference type="GO" id="GO:0006357">
    <property type="term" value="P:regulation of transcription by RNA polymerase II"/>
    <property type="evidence" value="ECO:0007669"/>
    <property type="project" value="TreeGrafter"/>
</dbReference>
<dbReference type="Gramene" id="XM_028376375.1">
    <property type="protein sequence ID" value="XP_028232176.1"/>
    <property type="gene ID" value="LOC114412465"/>
</dbReference>
<dbReference type="Pfam" id="PF12767">
    <property type="entry name" value="SAGA-Tad1"/>
    <property type="match status" value="1"/>
</dbReference>
<dbReference type="PANTHER" id="PTHR21277">
    <property type="entry name" value="TRANSCRIPTIONAL ADAPTER 1"/>
    <property type="match status" value="1"/>
</dbReference>
<dbReference type="AlphaFoldDB" id="A0A0B2PER2"/>
<dbReference type="InterPro" id="IPR024738">
    <property type="entry name" value="Hfi1/Tada1"/>
</dbReference>
<evidence type="ECO:0000313" key="4">
    <source>
        <dbReference type="Proteomes" id="UP000289340"/>
    </source>
</evidence>
<dbReference type="GO" id="GO:0000124">
    <property type="term" value="C:SAGA complex"/>
    <property type="evidence" value="ECO:0007669"/>
    <property type="project" value="TreeGrafter"/>
</dbReference>
<accession>A0A0B2PER2</accession>
<evidence type="ECO:0000313" key="2">
    <source>
        <dbReference type="EMBL" id="KHN06004.1"/>
    </source>
</evidence>
<gene>
    <name evidence="3" type="ORF">D0Y65_011883</name>
    <name evidence="2" type="ORF">glysoja_031953</name>
</gene>
<reference evidence="2" key="1">
    <citation type="submission" date="2014-07" db="EMBL/GenBank/DDBJ databases">
        <title>Identification of a novel salt tolerance gene in wild soybean by whole-genome sequencing.</title>
        <authorList>
            <person name="Lam H.-M."/>
            <person name="Qi X."/>
            <person name="Li M.-W."/>
            <person name="Liu X."/>
            <person name="Xie M."/>
            <person name="Ni M."/>
            <person name="Xu X."/>
        </authorList>
    </citation>
    <scope>NUCLEOTIDE SEQUENCE [LARGE SCALE GENOMIC DNA]</scope>
    <source>
        <tissue evidence="2">Root</tissue>
    </source>
</reference>
<dbReference type="EMBL" id="QZWG01000005">
    <property type="protein sequence ID" value="RZC11851.1"/>
    <property type="molecule type" value="Genomic_DNA"/>
</dbReference>
<dbReference type="Proteomes" id="UP000289340">
    <property type="component" value="Chromosome 5"/>
</dbReference>
<dbReference type="Proteomes" id="UP000053555">
    <property type="component" value="Unassembled WGS sequence"/>
</dbReference>
<keyword evidence="4" id="KW-1185">Reference proteome</keyword>
<dbReference type="EMBL" id="QZWG01000005">
    <property type="protein sequence ID" value="RZC11852.1"/>
    <property type="molecule type" value="Genomic_DNA"/>
</dbReference>
<proteinExistence type="predicted"/>
<evidence type="ECO:0000313" key="3">
    <source>
        <dbReference type="EMBL" id="RZC11850.1"/>
    </source>
</evidence>
<feature type="compositionally biased region" description="Basic and acidic residues" evidence="1">
    <location>
        <begin position="121"/>
        <end position="131"/>
    </location>
</feature>
<evidence type="ECO:0008006" key="5">
    <source>
        <dbReference type="Google" id="ProtNLM"/>
    </source>
</evidence>
<reference evidence="3 4" key="2">
    <citation type="submission" date="2018-09" db="EMBL/GenBank/DDBJ databases">
        <title>A high-quality reference genome of wild soybean provides a powerful tool to mine soybean genomes.</title>
        <authorList>
            <person name="Xie M."/>
            <person name="Chung C.Y.L."/>
            <person name="Li M.-W."/>
            <person name="Wong F.-L."/>
            <person name="Chan T.-F."/>
            <person name="Lam H.-M."/>
        </authorList>
    </citation>
    <scope>NUCLEOTIDE SEQUENCE [LARGE SCALE GENOMIC DNA]</scope>
    <source>
        <strain evidence="4">cv. W05</strain>
        <tissue evidence="3">Hypocotyl of etiolated seedlings</tissue>
    </source>
</reference>
<evidence type="ECO:0000256" key="1">
    <source>
        <dbReference type="SAM" id="MobiDB-lite"/>
    </source>
</evidence>
<organism evidence="2">
    <name type="scientific">Glycine soja</name>
    <name type="common">Wild soybean</name>
    <dbReference type="NCBI Taxonomy" id="3848"/>
    <lineage>
        <taxon>Eukaryota</taxon>
        <taxon>Viridiplantae</taxon>
        <taxon>Streptophyta</taxon>
        <taxon>Embryophyta</taxon>
        <taxon>Tracheophyta</taxon>
        <taxon>Spermatophyta</taxon>
        <taxon>Magnoliopsida</taxon>
        <taxon>eudicotyledons</taxon>
        <taxon>Gunneridae</taxon>
        <taxon>Pentapetalae</taxon>
        <taxon>rosids</taxon>
        <taxon>fabids</taxon>
        <taxon>Fabales</taxon>
        <taxon>Fabaceae</taxon>
        <taxon>Papilionoideae</taxon>
        <taxon>50 kb inversion clade</taxon>
        <taxon>NPAAA clade</taxon>
        <taxon>indigoferoid/millettioid clade</taxon>
        <taxon>Phaseoleae</taxon>
        <taxon>Glycine</taxon>
        <taxon>Glycine subgen. Soja</taxon>
    </lineage>
</organism>